<dbReference type="NCBIfam" id="NF005871">
    <property type="entry name" value="PRK07811.1"/>
    <property type="match status" value="1"/>
</dbReference>
<dbReference type="EC" id="2.5.1.48" evidence="7"/>
<dbReference type="CDD" id="cd00614">
    <property type="entry name" value="CGS_like"/>
    <property type="match status" value="1"/>
</dbReference>
<comment type="caution">
    <text evidence="6">The sequence shown here is derived from an EMBL/GenBank/DDBJ whole genome shotgun (WGS) entry which is preliminary data.</text>
</comment>
<dbReference type="GO" id="GO:0004123">
    <property type="term" value="F:cystathionine gamma-lyase activity"/>
    <property type="evidence" value="ECO:0007669"/>
    <property type="project" value="TreeGrafter"/>
</dbReference>
<evidence type="ECO:0000256" key="3">
    <source>
        <dbReference type="ARBA" id="ARBA00022898"/>
    </source>
</evidence>
<dbReference type="Proteomes" id="UP000051497">
    <property type="component" value="Unassembled WGS sequence"/>
</dbReference>
<keyword evidence="8" id="KW-1185">Reference proteome</keyword>
<dbReference type="RefSeq" id="WP_075065390.1">
    <property type="nucleotide sequence ID" value="NZ_LKAJ02000001.1"/>
</dbReference>
<dbReference type="AlphaFoldDB" id="A0A0Q9YNN8"/>
<dbReference type="SUPFAM" id="SSF53383">
    <property type="entry name" value="PLP-dependent transferases"/>
    <property type="match status" value="1"/>
</dbReference>
<dbReference type="InterPro" id="IPR015422">
    <property type="entry name" value="PyrdxlP-dep_Trfase_small"/>
</dbReference>
<feature type="modified residue" description="N6-(pyridoxal phosphate)lysine" evidence="4">
    <location>
        <position position="204"/>
    </location>
</feature>
<name>A0A0Q9YNN8_9GAMM</name>
<evidence type="ECO:0000256" key="1">
    <source>
        <dbReference type="ARBA" id="ARBA00001933"/>
    </source>
</evidence>
<dbReference type="Gene3D" id="3.40.640.10">
    <property type="entry name" value="Type I PLP-dependent aspartate aminotransferase-like (Major domain)"/>
    <property type="match status" value="1"/>
</dbReference>
<evidence type="ECO:0000313" key="8">
    <source>
        <dbReference type="Proteomes" id="UP000051497"/>
    </source>
</evidence>
<dbReference type="GO" id="GO:0005737">
    <property type="term" value="C:cytoplasm"/>
    <property type="evidence" value="ECO:0007669"/>
    <property type="project" value="TreeGrafter"/>
</dbReference>
<accession>A0A0Q9YNN8</accession>
<dbReference type="GO" id="GO:0019343">
    <property type="term" value="P:cysteine biosynthetic process via cystathionine"/>
    <property type="evidence" value="ECO:0007669"/>
    <property type="project" value="TreeGrafter"/>
</dbReference>
<dbReference type="PROSITE" id="PS00868">
    <property type="entry name" value="CYS_MET_METAB_PP"/>
    <property type="match status" value="1"/>
</dbReference>
<dbReference type="EMBL" id="LKAJ02000001">
    <property type="protein sequence ID" value="MCS5712463.1"/>
    <property type="molecule type" value="Genomic_DNA"/>
</dbReference>
<evidence type="ECO:0000313" key="6">
    <source>
        <dbReference type="EMBL" id="KRG22336.1"/>
    </source>
</evidence>
<dbReference type="STRING" id="295108.HT99x_00757"/>
<dbReference type="EMBL" id="LKAJ01000002">
    <property type="protein sequence ID" value="KRG22336.1"/>
    <property type="molecule type" value="Genomic_DNA"/>
</dbReference>
<dbReference type="GO" id="GO:0019346">
    <property type="term" value="P:transsulfuration"/>
    <property type="evidence" value="ECO:0007669"/>
    <property type="project" value="InterPro"/>
</dbReference>
<comment type="similarity">
    <text evidence="2 5">Belongs to the trans-sulfuration enzymes family.</text>
</comment>
<dbReference type="Gene3D" id="3.90.1150.10">
    <property type="entry name" value="Aspartate Aminotransferase, domain 1"/>
    <property type="match status" value="1"/>
</dbReference>
<reference evidence="6" key="1">
    <citation type="submission" date="2015-09" db="EMBL/GenBank/DDBJ databases">
        <title>Draft Genome Sequences of Two Novel Amoeba-resistant Intranuclear Bacteria, Candidatus Berkiella cookevillensis and Candidatus Berkiella aquae.</title>
        <authorList>
            <person name="Mehari Y.T."/>
            <person name="Arivett B.A."/>
            <person name="Farone A.L."/>
            <person name="Gunderson J.H."/>
            <person name="Farone M.B."/>
        </authorList>
    </citation>
    <scope>NUCLEOTIDE SEQUENCE [LARGE SCALE GENOMIC DNA]</scope>
    <source>
        <strain evidence="6">HT99</strain>
    </source>
</reference>
<dbReference type="FunFam" id="3.40.640.10:FF:000009">
    <property type="entry name" value="Cystathionine gamma-synthase homolog"/>
    <property type="match status" value="1"/>
</dbReference>
<evidence type="ECO:0000313" key="7">
    <source>
        <dbReference type="EMBL" id="MCS5712463.1"/>
    </source>
</evidence>
<evidence type="ECO:0000256" key="4">
    <source>
        <dbReference type="PIRSR" id="PIRSR001434-2"/>
    </source>
</evidence>
<comment type="cofactor">
    <cofactor evidence="1 5">
        <name>pyridoxal 5'-phosphate</name>
        <dbReference type="ChEBI" id="CHEBI:597326"/>
    </cofactor>
</comment>
<protein>
    <submittedName>
        <fullName evidence="6">Cystathionine beta-lyase</fullName>
        <ecNumber evidence="6">4.4.1.8</ecNumber>
    </submittedName>
    <submittedName>
        <fullName evidence="7">Cystathionine gamma-synthase</fullName>
        <ecNumber evidence="7">2.5.1.48</ecNumber>
    </submittedName>
</protein>
<keyword evidence="7" id="KW-0808">Transferase</keyword>
<dbReference type="GO" id="GO:0030170">
    <property type="term" value="F:pyridoxal phosphate binding"/>
    <property type="evidence" value="ECO:0007669"/>
    <property type="project" value="InterPro"/>
</dbReference>
<dbReference type="PATRIC" id="fig|1590043.3.peg.756"/>
<dbReference type="InterPro" id="IPR000277">
    <property type="entry name" value="Cys/Met-Metab_PyrdxlP-dep_enz"/>
</dbReference>
<dbReference type="GO" id="GO:0003962">
    <property type="term" value="F:cystathionine gamma-synthase activity"/>
    <property type="evidence" value="ECO:0007669"/>
    <property type="project" value="UniProtKB-EC"/>
</dbReference>
<dbReference type="InterPro" id="IPR054542">
    <property type="entry name" value="Cys_met_metab_PP"/>
</dbReference>
<dbReference type="PIRSF" id="PIRSF001434">
    <property type="entry name" value="CGS"/>
    <property type="match status" value="1"/>
</dbReference>
<reference evidence="7" key="3">
    <citation type="submission" date="2021-06" db="EMBL/GenBank/DDBJ databases">
        <title>Genomic Description and Analysis of Intracellular Bacteria, Candidatus Berkiella cookevillensis and Candidatus Berkiella aquae.</title>
        <authorList>
            <person name="Kidane D.T."/>
            <person name="Mehari Y.T."/>
            <person name="Rice F.C."/>
            <person name="Arivett B.A."/>
            <person name="Farone A.L."/>
            <person name="Berk S.G."/>
            <person name="Farone M.B."/>
        </authorList>
    </citation>
    <scope>NUCLEOTIDE SEQUENCE</scope>
    <source>
        <strain evidence="7">HT99</strain>
    </source>
</reference>
<dbReference type="OrthoDB" id="9805807at2"/>
<reference evidence="7" key="2">
    <citation type="journal article" date="2016" name="Genome Announc.">
        <title>Draft Genome Sequences of Two Novel Amoeba-Resistant Intranuclear Bacteria, 'Candidatus Berkiella cookevillensis' and 'Candidatus Berkiella aquae'.</title>
        <authorList>
            <person name="Mehari Y.T."/>
            <person name="Arivett B.A."/>
            <person name="Farone A.L."/>
            <person name="Gunderson J.H."/>
            <person name="Farone M.B."/>
        </authorList>
    </citation>
    <scope>NUCLEOTIDE SEQUENCE</scope>
    <source>
        <strain evidence="7">HT99</strain>
    </source>
</reference>
<evidence type="ECO:0000256" key="2">
    <source>
        <dbReference type="ARBA" id="ARBA00009077"/>
    </source>
</evidence>
<dbReference type="PANTHER" id="PTHR11808:SF15">
    <property type="entry name" value="CYSTATHIONINE GAMMA-LYASE"/>
    <property type="match status" value="1"/>
</dbReference>
<keyword evidence="3 4" id="KW-0663">Pyridoxal phosphate</keyword>
<evidence type="ECO:0000256" key="5">
    <source>
        <dbReference type="RuleBase" id="RU362118"/>
    </source>
</evidence>
<keyword evidence="6" id="KW-0456">Lyase</keyword>
<dbReference type="PANTHER" id="PTHR11808">
    <property type="entry name" value="TRANS-SULFURATION ENZYME FAMILY MEMBER"/>
    <property type="match status" value="1"/>
</dbReference>
<gene>
    <name evidence="6" type="primary">metC</name>
    <name evidence="6" type="ORF">HT99x_00757</name>
    <name evidence="7" type="ORF">HT99x_013560</name>
</gene>
<dbReference type="FunFam" id="3.90.1150.10:FF:000008">
    <property type="entry name" value="Cystathionine gamma-synthase"/>
    <property type="match status" value="1"/>
</dbReference>
<dbReference type="EC" id="4.4.1.8" evidence="6"/>
<dbReference type="InterPro" id="IPR015424">
    <property type="entry name" value="PyrdxlP-dep_Trfase"/>
</dbReference>
<sequence>MVSKKEPGFATKAIHAGFSHDKATGAVMPPIYMASTYAQLSPGHPISKYEYSRTANPTRDVLEANLATLENGRFGLCFASGCAALNTLLQALPSGSHVIISDDVYGGTLRLLSQIFTPMGLHYTQCDMTDINNIEQAINENTQLIWLETPSNPLLKIIDITAVAQLKQQKCPNAWLAVDNTFATPYLQTPLDLGADIVCHSTTKYIGGHSDVIGGALIVNNETLAQKLYFLQNATGSIPSPMDCYLLLRSIKTLHVRMNAHCHNAKTIAKALSSHPKVSRVIYPGLSTHPEHYLATKQMRDFGGMISITLTDGPKAVIPFLKKLKIFTLAESLGGVESLIEHPAVMTHAAIPAEHRKKIGIEDSLIRISVGIEAVDDLLEDLNQAL</sequence>
<dbReference type="Pfam" id="PF01053">
    <property type="entry name" value="Cys_Met_Meta_PP"/>
    <property type="match status" value="1"/>
</dbReference>
<proteinExistence type="inferred from homology"/>
<organism evidence="6">
    <name type="scientific">Candidatus Berkiella aquae</name>
    <dbReference type="NCBI Taxonomy" id="295108"/>
    <lineage>
        <taxon>Bacteria</taxon>
        <taxon>Pseudomonadati</taxon>
        <taxon>Pseudomonadota</taxon>
        <taxon>Gammaproteobacteria</taxon>
        <taxon>Candidatus Berkiellales</taxon>
        <taxon>Candidatus Berkiellaceae</taxon>
        <taxon>Candidatus Berkiella</taxon>
    </lineage>
</organism>
<dbReference type="InterPro" id="IPR015421">
    <property type="entry name" value="PyrdxlP-dep_Trfase_major"/>
</dbReference>